<keyword evidence="8 10" id="KW-0460">Magnesium</keyword>
<dbReference type="EC" id="2.5.1.75" evidence="10"/>
<evidence type="ECO:0000256" key="11">
    <source>
        <dbReference type="RuleBase" id="RU003783"/>
    </source>
</evidence>
<comment type="function">
    <text evidence="2 10 12">Catalyzes the transfer of a dimethylallyl group onto the adenine at position 37 in tRNAs that read codons beginning with uridine, leading to the formation of N6-(dimethylallyl)adenosine (i(6)A).</text>
</comment>
<comment type="cofactor">
    <cofactor evidence="1 10">
        <name>Mg(2+)</name>
        <dbReference type="ChEBI" id="CHEBI:18420"/>
    </cofactor>
</comment>
<dbReference type="InterPro" id="IPR027417">
    <property type="entry name" value="P-loop_NTPase"/>
</dbReference>
<comment type="subunit">
    <text evidence="10">Monomer.</text>
</comment>
<evidence type="ECO:0000313" key="14">
    <source>
        <dbReference type="EMBL" id="KAA0892138.1"/>
    </source>
</evidence>
<dbReference type="SUPFAM" id="SSF52540">
    <property type="entry name" value="P-loop containing nucleoside triphosphate hydrolases"/>
    <property type="match status" value="2"/>
</dbReference>
<reference evidence="14 15" key="1">
    <citation type="submission" date="2019-04" db="EMBL/GenBank/DDBJ databases">
        <title>Geobacter ruber sp. nov., ferric-reducing bacteria isolated from paddy soil.</title>
        <authorList>
            <person name="Xu Z."/>
            <person name="Masuda Y."/>
            <person name="Itoh H."/>
            <person name="Senoo K."/>
        </authorList>
    </citation>
    <scope>NUCLEOTIDE SEQUENCE [LARGE SCALE GENOMIC DNA]</scope>
    <source>
        <strain evidence="14 15">Red88</strain>
    </source>
</reference>
<name>A0A5A9XIK7_9BACT</name>
<feature type="site" description="Interaction with substrate tRNA" evidence="10">
    <location>
        <position position="127"/>
    </location>
</feature>
<dbReference type="GO" id="GO:0006400">
    <property type="term" value="P:tRNA modification"/>
    <property type="evidence" value="ECO:0007669"/>
    <property type="project" value="TreeGrafter"/>
</dbReference>
<keyword evidence="6 10" id="KW-0547">Nucleotide-binding</keyword>
<dbReference type="GO" id="GO:0052381">
    <property type="term" value="F:tRNA dimethylallyltransferase activity"/>
    <property type="evidence" value="ECO:0007669"/>
    <property type="project" value="UniProtKB-UniRule"/>
</dbReference>
<feature type="binding site" evidence="10">
    <location>
        <begin position="16"/>
        <end position="21"/>
    </location>
    <ligand>
        <name>substrate</name>
    </ligand>
</feature>
<keyword evidence="5 10" id="KW-0819">tRNA processing</keyword>
<evidence type="ECO:0000256" key="5">
    <source>
        <dbReference type="ARBA" id="ARBA00022694"/>
    </source>
</evidence>
<dbReference type="Gene3D" id="3.40.50.300">
    <property type="entry name" value="P-loop containing nucleotide triphosphate hydrolases"/>
    <property type="match status" value="1"/>
</dbReference>
<dbReference type="GO" id="GO:0005524">
    <property type="term" value="F:ATP binding"/>
    <property type="evidence" value="ECO:0007669"/>
    <property type="project" value="UniProtKB-UniRule"/>
</dbReference>
<evidence type="ECO:0000256" key="9">
    <source>
        <dbReference type="ARBA" id="ARBA00049563"/>
    </source>
</evidence>
<evidence type="ECO:0000256" key="7">
    <source>
        <dbReference type="ARBA" id="ARBA00022840"/>
    </source>
</evidence>
<feature type="site" description="Interaction with substrate tRNA" evidence="10">
    <location>
        <position position="105"/>
    </location>
</feature>
<accession>A0A5A9XIK7</accession>
<dbReference type="RefSeq" id="WP_149307075.1">
    <property type="nucleotide sequence ID" value="NZ_SRSD01000004.1"/>
</dbReference>
<dbReference type="AlphaFoldDB" id="A0A5A9XIK7"/>
<evidence type="ECO:0000256" key="12">
    <source>
        <dbReference type="RuleBase" id="RU003784"/>
    </source>
</evidence>
<keyword evidence="7 10" id="KW-0067">ATP-binding</keyword>
<dbReference type="Pfam" id="PF01715">
    <property type="entry name" value="IPPT"/>
    <property type="match status" value="1"/>
</dbReference>
<comment type="catalytic activity">
    <reaction evidence="9 10 11">
        <text>adenosine(37) in tRNA + dimethylallyl diphosphate = N(6)-dimethylallyladenosine(37) in tRNA + diphosphate</text>
        <dbReference type="Rhea" id="RHEA:26482"/>
        <dbReference type="Rhea" id="RHEA-COMP:10162"/>
        <dbReference type="Rhea" id="RHEA-COMP:10375"/>
        <dbReference type="ChEBI" id="CHEBI:33019"/>
        <dbReference type="ChEBI" id="CHEBI:57623"/>
        <dbReference type="ChEBI" id="CHEBI:74411"/>
        <dbReference type="ChEBI" id="CHEBI:74415"/>
        <dbReference type="EC" id="2.5.1.75"/>
    </reaction>
</comment>
<keyword evidence="4 10" id="KW-0808">Transferase</keyword>
<comment type="similarity">
    <text evidence="3 10 13">Belongs to the IPP transferase family.</text>
</comment>
<gene>
    <name evidence="10 14" type="primary">miaA</name>
    <name evidence="14" type="ORF">ET418_08000</name>
</gene>
<dbReference type="NCBIfam" id="TIGR00174">
    <property type="entry name" value="miaA"/>
    <property type="match status" value="1"/>
</dbReference>
<feature type="binding site" evidence="10">
    <location>
        <begin position="14"/>
        <end position="21"/>
    </location>
    <ligand>
        <name>ATP</name>
        <dbReference type="ChEBI" id="CHEBI:30616"/>
    </ligand>
</feature>
<dbReference type="HAMAP" id="MF_00185">
    <property type="entry name" value="IPP_trans"/>
    <property type="match status" value="1"/>
</dbReference>
<evidence type="ECO:0000256" key="1">
    <source>
        <dbReference type="ARBA" id="ARBA00001946"/>
    </source>
</evidence>
<feature type="region of interest" description="Interaction with substrate tRNA" evidence="10">
    <location>
        <begin position="39"/>
        <end position="42"/>
    </location>
</feature>
<dbReference type="InterPro" id="IPR039657">
    <property type="entry name" value="Dimethylallyltransferase"/>
</dbReference>
<organism evidence="14 15">
    <name type="scientific">Oryzomonas rubra</name>
    <dbReference type="NCBI Taxonomy" id="2509454"/>
    <lineage>
        <taxon>Bacteria</taxon>
        <taxon>Pseudomonadati</taxon>
        <taxon>Thermodesulfobacteriota</taxon>
        <taxon>Desulfuromonadia</taxon>
        <taxon>Geobacterales</taxon>
        <taxon>Geobacteraceae</taxon>
        <taxon>Oryzomonas</taxon>
    </lineage>
</organism>
<evidence type="ECO:0000256" key="10">
    <source>
        <dbReference type="HAMAP-Rule" id="MF_00185"/>
    </source>
</evidence>
<evidence type="ECO:0000256" key="8">
    <source>
        <dbReference type="ARBA" id="ARBA00022842"/>
    </source>
</evidence>
<dbReference type="OrthoDB" id="9776390at2"/>
<evidence type="ECO:0000313" key="15">
    <source>
        <dbReference type="Proteomes" id="UP000324298"/>
    </source>
</evidence>
<proteinExistence type="inferred from homology"/>
<dbReference type="InterPro" id="IPR018022">
    <property type="entry name" value="IPT"/>
</dbReference>
<dbReference type="Proteomes" id="UP000324298">
    <property type="component" value="Unassembled WGS sequence"/>
</dbReference>
<comment type="caution">
    <text evidence="14">The sequence shown here is derived from an EMBL/GenBank/DDBJ whole genome shotgun (WGS) entry which is preliminary data.</text>
</comment>
<evidence type="ECO:0000256" key="3">
    <source>
        <dbReference type="ARBA" id="ARBA00005842"/>
    </source>
</evidence>
<evidence type="ECO:0000256" key="2">
    <source>
        <dbReference type="ARBA" id="ARBA00003213"/>
    </source>
</evidence>
<evidence type="ECO:0000256" key="4">
    <source>
        <dbReference type="ARBA" id="ARBA00022679"/>
    </source>
</evidence>
<dbReference type="EMBL" id="SRSD01000004">
    <property type="protein sequence ID" value="KAA0892138.1"/>
    <property type="molecule type" value="Genomic_DNA"/>
</dbReference>
<dbReference type="PANTHER" id="PTHR11088:SF60">
    <property type="entry name" value="TRNA DIMETHYLALLYLTRANSFERASE"/>
    <property type="match status" value="1"/>
</dbReference>
<keyword evidence="15" id="KW-1185">Reference proteome</keyword>
<dbReference type="Gene3D" id="1.10.20.140">
    <property type="match status" value="1"/>
</dbReference>
<evidence type="ECO:0000256" key="13">
    <source>
        <dbReference type="RuleBase" id="RU003785"/>
    </source>
</evidence>
<protein>
    <recommendedName>
        <fullName evidence="10">tRNA dimethylallyltransferase</fullName>
        <ecNumber evidence="10">2.5.1.75</ecNumber>
    </recommendedName>
    <alternativeName>
        <fullName evidence="10">Dimethylallyl diphosphate:tRNA dimethylallyltransferase</fullName>
        <shortName evidence="10">DMAPP:tRNA dimethylallyltransferase</shortName>
        <shortName evidence="10">DMATase</shortName>
    </alternativeName>
    <alternativeName>
        <fullName evidence="10">Isopentenyl-diphosphate:tRNA isopentenyltransferase</fullName>
        <shortName evidence="10">IPP transferase</shortName>
        <shortName evidence="10">IPPT</shortName>
        <shortName evidence="10">IPTase</shortName>
    </alternativeName>
</protein>
<evidence type="ECO:0000256" key="6">
    <source>
        <dbReference type="ARBA" id="ARBA00022741"/>
    </source>
</evidence>
<comment type="caution">
    <text evidence="10">Lacks conserved residue(s) required for the propagation of feature annotation.</text>
</comment>
<dbReference type="PANTHER" id="PTHR11088">
    <property type="entry name" value="TRNA DIMETHYLALLYLTRANSFERASE"/>
    <property type="match status" value="1"/>
</dbReference>
<sequence>MNPHNRPKILVVVGPTASGKSELALRLARELDGEIVNADSMQVYRGLDIGTAKPPPEQRAGVPHHLIDVAEPDRLFSAADFAEAADEAIRAITNRGKRAIVVGGTGLYIRALLKGLVDSPSGAGAVRKALQEEAAQLGNEAMLDRLRQVDPELAARMHPNNLVRIIRALEVHSLTGVPLSRHQQEHAFGARRYDSLQIGIRIDRQELYRRIEARVDQMLAAGLVAEVQGLLTQGYDRQLKAMRAIGYKESAAYLAGECGLDEAVQIMKRDTRRYAKRQLTWFNADPDILWFEYPGKFASILQHAIEFFE</sequence>